<feature type="compositionally biased region" description="Basic residues" evidence="1">
    <location>
        <begin position="62"/>
        <end position="71"/>
    </location>
</feature>
<dbReference type="Proteomes" id="UP000777438">
    <property type="component" value="Unassembled WGS sequence"/>
</dbReference>
<reference evidence="2 3" key="1">
    <citation type="journal article" date="2021" name="Nat. Commun.">
        <title>Genetic determinants of endophytism in the Arabidopsis root mycobiome.</title>
        <authorList>
            <person name="Mesny F."/>
            <person name="Miyauchi S."/>
            <person name="Thiergart T."/>
            <person name="Pickel B."/>
            <person name="Atanasova L."/>
            <person name="Karlsson M."/>
            <person name="Huettel B."/>
            <person name="Barry K.W."/>
            <person name="Haridas S."/>
            <person name="Chen C."/>
            <person name="Bauer D."/>
            <person name="Andreopoulos W."/>
            <person name="Pangilinan J."/>
            <person name="LaButti K."/>
            <person name="Riley R."/>
            <person name="Lipzen A."/>
            <person name="Clum A."/>
            <person name="Drula E."/>
            <person name="Henrissat B."/>
            <person name="Kohler A."/>
            <person name="Grigoriev I.V."/>
            <person name="Martin F.M."/>
            <person name="Hacquard S."/>
        </authorList>
    </citation>
    <scope>NUCLEOTIDE SEQUENCE [LARGE SCALE GENOMIC DNA]</scope>
    <source>
        <strain evidence="2 3">MPI-CAGE-CH-0241</strain>
    </source>
</reference>
<keyword evidence="3" id="KW-1185">Reference proteome</keyword>
<gene>
    <name evidence="2" type="ORF">B0T10DRAFT_589894</name>
</gene>
<dbReference type="EMBL" id="JAGPYM010000005">
    <property type="protein sequence ID" value="KAH6894353.1"/>
    <property type="molecule type" value="Genomic_DNA"/>
</dbReference>
<evidence type="ECO:0000256" key="1">
    <source>
        <dbReference type="SAM" id="MobiDB-lite"/>
    </source>
</evidence>
<protein>
    <submittedName>
        <fullName evidence="2">Uncharacterized protein</fullName>
    </submittedName>
</protein>
<name>A0A9P8WCQ3_9HYPO</name>
<accession>A0A9P8WCQ3</accession>
<sequence length="381" mass="42866">MRGLQRYLLFYKGGLHLQGLCVQSCMKEGWVLTQREWEATVIRSDDMRRRRANTYDGPNKRDHSKHQASVGLHRRLKDCGPSAIPAPLGARSARNIERGARLGLKGADGGGMMKILEWCFGVRSMARPSAKCSVITHPTTPEPIMYVARSRSKHLLGSRCLPLRQGPGEVPCQLPVHHEEPLRWIHTHMPPVQSRRSWLLNTEMLCTEAKKTLMPLNSKNSSIVLGISSVMAWSNSSLTRSQHVILGVQVRLPKANKIGIACFAPENPCARAPDMFLRFHPRFPLFPPMVLDSIDDGCRWRRGGERRDRSSNRLTWPAVPCNPSHTHALTPSSCKYHVQNTAWHRMDDWEAAGRNDDVAQHGLLGTTSQQHQLTNALQVCN</sequence>
<evidence type="ECO:0000313" key="3">
    <source>
        <dbReference type="Proteomes" id="UP000777438"/>
    </source>
</evidence>
<proteinExistence type="predicted"/>
<dbReference type="AlphaFoldDB" id="A0A9P8WCQ3"/>
<comment type="caution">
    <text evidence="2">The sequence shown here is derived from an EMBL/GenBank/DDBJ whole genome shotgun (WGS) entry which is preliminary data.</text>
</comment>
<evidence type="ECO:0000313" key="2">
    <source>
        <dbReference type="EMBL" id="KAH6894353.1"/>
    </source>
</evidence>
<organism evidence="2 3">
    <name type="scientific">Thelonectria olida</name>
    <dbReference type="NCBI Taxonomy" id="1576542"/>
    <lineage>
        <taxon>Eukaryota</taxon>
        <taxon>Fungi</taxon>
        <taxon>Dikarya</taxon>
        <taxon>Ascomycota</taxon>
        <taxon>Pezizomycotina</taxon>
        <taxon>Sordariomycetes</taxon>
        <taxon>Hypocreomycetidae</taxon>
        <taxon>Hypocreales</taxon>
        <taxon>Nectriaceae</taxon>
        <taxon>Thelonectria</taxon>
    </lineage>
</organism>
<feature type="region of interest" description="Disordered" evidence="1">
    <location>
        <begin position="49"/>
        <end position="71"/>
    </location>
</feature>